<proteinExistence type="predicted"/>
<organism evidence="7 8">
    <name type="scientific">Enterovibrio coralii</name>
    <dbReference type="NCBI Taxonomy" id="294935"/>
    <lineage>
        <taxon>Bacteria</taxon>
        <taxon>Pseudomonadati</taxon>
        <taxon>Pseudomonadota</taxon>
        <taxon>Gammaproteobacteria</taxon>
        <taxon>Vibrionales</taxon>
        <taxon>Vibrionaceae</taxon>
        <taxon>Enterovibrio</taxon>
    </lineage>
</organism>
<evidence type="ECO:0000256" key="4">
    <source>
        <dbReference type="ARBA" id="ARBA00023157"/>
    </source>
</evidence>
<keyword evidence="2" id="KW-0049">Antioxidant</keyword>
<feature type="domain" description="Thioredoxin" evidence="6">
    <location>
        <begin position="18"/>
        <end position="165"/>
    </location>
</feature>
<dbReference type="Pfam" id="PF08534">
    <property type="entry name" value="Redoxin"/>
    <property type="match status" value="1"/>
</dbReference>
<keyword evidence="5" id="KW-0676">Redox-active center</keyword>
<evidence type="ECO:0000256" key="2">
    <source>
        <dbReference type="ARBA" id="ARBA00022862"/>
    </source>
</evidence>
<dbReference type="CDD" id="cd03014">
    <property type="entry name" value="PRX_Atyp2cys"/>
    <property type="match status" value="1"/>
</dbReference>
<protein>
    <recommendedName>
        <fullName evidence="6">Thioredoxin domain-containing protein</fullName>
    </recommendedName>
</protein>
<dbReference type="NCBIfam" id="NF001808">
    <property type="entry name" value="PRK00522.1"/>
    <property type="match status" value="1"/>
</dbReference>
<dbReference type="GO" id="GO:0008379">
    <property type="term" value="F:thioredoxin peroxidase activity"/>
    <property type="evidence" value="ECO:0007669"/>
    <property type="project" value="InterPro"/>
</dbReference>
<keyword evidence="1" id="KW-0575">Peroxidase</keyword>
<dbReference type="Proteomes" id="UP000070529">
    <property type="component" value="Unassembled WGS sequence"/>
</dbReference>
<gene>
    <name evidence="7" type="ORF">ATN88_16125</name>
</gene>
<name>A0A135I5Y9_9GAMM</name>
<dbReference type="Gene3D" id="3.40.30.10">
    <property type="entry name" value="Glutaredoxin"/>
    <property type="match status" value="1"/>
</dbReference>
<dbReference type="STRING" id="294935.ATN88_16125"/>
<dbReference type="PANTHER" id="PTHR43110">
    <property type="entry name" value="THIOL PEROXIDASE"/>
    <property type="match status" value="1"/>
</dbReference>
<dbReference type="AlphaFoldDB" id="A0A135I5Y9"/>
<dbReference type="OrthoDB" id="9781543at2"/>
<sequence length="165" mass="17698">MAQVTFLGEGLNTEGVIPQVGKNAPEFSLTSSDLSEKGLSDFKGKNLVINIFPSIDTPVCALSVKEFNSRVAACSKTEVLCVSADLPFAVSRFCEIEALVNVSHLSTFRNPNFSKEYGVAIIDGALRGLNARAIVCVNAAGVVVHSELVDEITNEPDYERALNSF</sequence>
<dbReference type="PANTHER" id="PTHR43110:SF1">
    <property type="entry name" value="THIOL PEROXIDASE"/>
    <property type="match status" value="1"/>
</dbReference>
<dbReference type="InterPro" id="IPR018219">
    <property type="entry name" value="Tpx_CS"/>
</dbReference>
<evidence type="ECO:0000259" key="6">
    <source>
        <dbReference type="PROSITE" id="PS51352"/>
    </source>
</evidence>
<evidence type="ECO:0000313" key="7">
    <source>
        <dbReference type="EMBL" id="KXF80804.1"/>
    </source>
</evidence>
<dbReference type="InterPro" id="IPR036249">
    <property type="entry name" value="Thioredoxin-like_sf"/>
</dbReference>
<evidence type="ECO:0000256" key="5">
    <source>
        <dbReference type="ARBA" id="ARBA00023284"/>
    </source>
</evidence>
<keyword evidence="4" id="KW-1015">Disulfide bond</keyword>
<keyword evidence="3" id="KW-0560">Oxidoreductase</keyword>
<accession>A0A135I5Y9</accession>
<dbReference type="InterPro" id="IPR050455">
    <property type="entry name" value="Tpx_Peroxidase_subfamily"/>
</dbReference>
<dbReference type="SUPFAM" id="SSF52833">
    <property type="entry name" value="Thioredoxin-like"/>
    <property type="match status" value="1"/>
</dbReference>
<keyword evidence="8" id="KW-1185">Reference proteome</keyword>
<evidence type="ECO:0000256" key="3">
    <source>
        <dbReference type="ARBA" id="ARBA00023002"/>
    </source>
</evidence>
<evidence type="ECO:0000313" key="8">
    <source>
        <dbReference type="Proteomes" id="UP000070529"/>
    </source>
</evidence>
<comment type="caution">
    <text evidence="7">The sequence shown here is derived from an EMBL/GenBank/DDBJ whole genome shotgun (WGS) entry which is preliminary data.</text>
</comment>
<dbReference type="RefSeq" id="WP_067418762.1">
    <property type="nucleotide sequence ID" value="NZ_LNTY01000049.1"/>
</dbReference>
<dbReference type="InterPro" id="IPR013766">
    <property type="entry name" value="Thioredoxin_domain"/>
</dbReference>
<dbReference type="PROSITE" id="PS01265">
    <property type="entry name" value="TPX"/>
    <property type="match status" value="1"/>
</dbReference>
<dbReference type="PROSITE" id="PS51352">
    <property type="entry name" value="THIOREDOXIN_2"/>
    <property type="match status" value="1"/>
</dbReference>
<evidence type="ECO:0000256" key="1">
    <source>
        <dbReference type="ARBA" id="ARBA00022559"/>
    </source>
</evidence>
<dbReference type="InterPro" id="IPR013740">
    <property type="entry name" value="Redoxin"/>
</dbReference>
<dbReference type="InterPro" id="IPR002065">
    <property type="entry name" value="TPX"/>
</dbReference>
<dbReference type="EMBL" id="LNTY01000049">
    <property type="protein sequence ID" value="KXF80804.1"/>
    <property type="molecule type" value="Genomic_DNA"/>
</dbReference>
<reference evidence="7 8" key="1">
    <citation type="submission" date="2015-11" db="EMBL/GenBank/DDBJ databases">
        <title>Genomic Taxonomy of the Vibrionaceae.</title>
        <authorList>
            <person name="Gomez-Gil B."/>
            <person name="Enciso-Ibarra J."/>
        </authorList>
    </citation>
    <scope>NUCLEOTIDE SEQUENCE [LARGE SCALE GENOMIC DNA]</scope>
    <source>
        <strain evidence="7 8">CAIM 912</strain>
    </source>
</reference>